<evidence type="ECO:0000259" key="14">
    <source>
        <dbReference type="Pfam" id="PF01058"/>
    </source>
</evidence>
<evidence type="ECO:0000256" key="13">
    <source>
        <dbReference type="PIRSR" id="PIRSR000310-1"/>
    </source>
</evidence>
<feature type="binding site" evidence="13">
    <location>
        <position position="284"/>
    </location>
    <ligand>
        <name>[4Fe-4S] cluster</name>
        <dbReference type="ChEBI" id="CHEBI:49883"/>
        <label>2</label>
    </ligand>
</feature>
<keyword evidence="17" id="KW-1185">Reference proteome</keyword>
<evidence type="ECO:0000256" key="7">
    <source>
        <dbReference type="ARBA" id="ARBA00022723"/>
    </source>
</evidence>
<dbReference type="SUPFAM" id="SSF56770">
    <property type="entry name" value="HydA/Nqo6-like"/>
    <property type="match status" value="1"/>
</dbReference>
<feature type="binding site" evidence="13">
    <location>
        <position position="259"/>
    </location>
    <ligand>
        <name>[4Fe-4S] cluster</name>
        <dbReference type="ChEBI" id="CHEBI:49883"/>
        <label>2</label>
    </ligand>
</feature>
<keyword evidence="11 13" id="KW-0411">Iron-sulfur</keyword>
<dbReference type="AlphaFoldDB" id="B0TDW1"/>
<feature type="binding site" evidence="13">
    <location>
        <position position="218"/>
    </location>
    <ligand>
        <name>[4Fe-4S] cluster</name>
        <dbReference type="ChEBI" id="CHEBI:49883"/>
        <label>1</label>
    </ligand>
</feature>
<feature type="binding site" evidence="13">
    <location>
        <position position="318"/>
    </location>
    <ligand>
        <name>[3Fe-4S] cluster</name>
        <dbReference type="ChEBI" id="CHEBI:21137"/>
    </ligand>
</feature>
<reference evidence="16 17" key="1">
    <citation type="journal article" date="2008" name="J. Bacteriol.">
        <title>The genome of Heliobacterium modesticaldum, a phototrophic representative of the Firmicutes containing the simplest photosynthetic apparatus.</title>
        <authorList>
            <person name="Sattley W.M."/>
            <person name="Madigan M.T."/>
            <person name="Swingley W.D."/>
            <person name="Cheung P.C."/>
            <person name="Clocksin K.M."/>
            <person name="Conrad A.L."/>
            <person name="Dejesa L.C."/>
            <person name="Honchak B.M."/>
            <person name="Jung D.O."/>
            <person name="Karbach L.E."/>
            <person name="Kurdoglu A."/>
            <person name="Lahiri S."/>
            <person name="Mastrian S.D."/>
            <person name="Page L.E."/>
            <person name="Taylor H.L."/>
            <person name="Wang Z.T."/>
            <person name="Raymond J."/>
            <person name="Chen M."/>
            <person name="Blankenship R.E."/>
            <person name="Touchman J.W."/>
        </authorList>
    </citation>
    <scope>NUCLEOTIDE SEQUENCE [LARGE SCALE GENOMIC DNA]</scope>
    <source>
        <strain evidence="17">ATCC 51547 / Ice1</strain>
    </source>
</reference>
<feature type="binding site" evidence="13">
    <location>
        <position position="86"/>
    </location>
    <ligand>
        <name>[4Fe-4S] cluster</name>
        <dbReference type="ChEBI" id="CHEBI:49883"/>
        <label>1</label>
    </ligand>
</feature>
<dbReference type="GO" id="GO:0051538">
    <property type="term" value="F:3 iron, 4 sulfur cluster binding"/>
    <property type="evidence" value="ECO:0007669"/>
    <property type="project" value="UniProtKB-KW"/>
</dbReference>
<organism evidence="16 17">
    <name type="scientific">Heliobacterium modesticaldum (strain ATCC 51547 / Ice1)</name>
    <dbReference type="NCBI Taxonomy" id="498761"/>
    <lineage>
        <taxon>Bacteria</taxon>
        <taxon>Bacillati</taxon>
        <taxon>Bacillota</taxon>
        <taxon>Clostridia</taxon>
        <taxon>Eubacteriales</taxon>
        <taxon>Heliobacteriaceae</taxon>
        <taxon>Heliomicrobium</taxon>
    </lineage>
</organism>
<dbReference type="Proteomes" id="UP000008550">
    <property type="component" value="Chromosome"/>
</dbReference>
<feature type="binding site" evidence="13">
    <location>
        <position position="89"/>
    </location>
    <ligand>
        <name>[4Fe-4S] cluster</name>
        <dbReference type="ChEBI" id="CHEBI:49883"/>
        <label>1</label>
    </ligand>
</feature>
<dbReference type="PANTHER" id="PTHR30013">
    <property type="entry name" value="NIFE / NIFESE HYDROGENASE SMALL SUBUNIT FAMILY MEMBER"/>
    <property type="match status" value="1"/>
</dbReference>
<evidence type="ECO:0000256" key="1">
    <source>
        <dbReference type="ARBA" id="ARBA00001966"/>
    </source>
</evidence>
<comment type="subcellular location">
    <subcellularLocation>
        <location evidence="2">Cell membrane</location>
    </subcellularLocation>
</comment>
<keyword evidence="5" id="KW-1003">Cell membrane</keyword>
<keyword evidence="12" id="KW-0472">Membrane</keyword>
<dbReference type="InterPro" id="IPR006311">
    <property type="entry name" value="TAT_signal"/>
</dbReference>
<keyword evidence="13" id="KW-0003">3Fe-4S</keyword>
<dbReference type="InterPro" id="IPR001821">
    <property type="entry name" value="NiFe_hydrogenase_ssu"/>
</dbReference>
<dbReference type="GO" id="GO:0009061">
    <property type="term" value="P:anaerobic respiration"/>
    <property type="evidence" value="ECO:0007669"/>
    <property type="project" value="TreeGrafter"/>
</dbReference>
<evidence type="ECO:0000256" key="5">
    <source>
        <dbReference type="ARBA" id="ARBA00022475"/>
    </source>
</evidence>
<dbReference type="Pfam" id="PF14720">
    <property type="entry name" value="NiFe_hyd_SSU_C"/>
    <property type="match status" value="1"/>
</dbReference>
<comment type="similarity">
    <text evidence="3">Belongs to the [NiFe]/[NiFeSe] hydrogenase small subunit family.</text>
</comment>
<dbReference type="InterPro" id="IPR027394">
    <property type="entry name" value="Cytochrome-c3_hydrogenase_C"/>
</dbReference>
<feature type="domain" description="Cytochrome-c3 hydrogenase C-terminal" evidence="15">
    <location>
        <begin position="251"/>
        <end position="330"/>
    </location>
</feature>
<evidence type="ECO:0000256" key="4">
    <source>
        <dbReference type="ARBA" id="ARBA00011771"/>
    </source>
</evidence>
<dbReference type="PANTHER" id="PTHR30013:SF6">
    <property type="entry name" value="HYDROGENASE-1 SMALL CHAIN"/>
    <property type="match status" value="1"/>
</dbReference>
<dbReference type="Gene3D" id="4.10.480.10">
    <property type="entry name" value="Cytochrome-c3 hydrogenase, C-terminal domain"/>
    <property type="match status" value="1"/>
</dbReference>
<dbReference type="KEGG" id="hmo:HM1_0205"/>
<dbReference type="InterPro" id="IPR019546">
    <property type="entry name" value="TAT_signal_bac_arc"/>
</dbReference>
<dbReference type="Gene3D" id="3.40.50.700">
    <property type="entry name" value="NADH:ubiquinone oxidoreductase-like, 20kDa subunit"/>
    <property type="match status" value="1"/>
</dbReference>
<dbReference type="GO" id="GO:0051539">
    <property type="term" value="F:4 iron, 4 sulfur cluster binding"/>
    <property type="evidence" value="ECO:0007669"/>
    <property type="project" value="UniProtKB-KW"/>
</dbReference>
<feature type="binding site" evidence="13">
    <location>
        <position position="299"/>
    </location>
    <ligand>
        <name>[3Fe-4S] cluster</name>
        <dbReference type="ChEBI" id="CHEBI:21137"/>
    </ligand>
</feature>
<gene>
    <name evidence="16" type="ORF">HM1_0205</name>
</gene>
<proteinExistence type="inferred from homology"/>
<dbReference type="GO" id="GO:0008901">
    <property type="term" value="F:ferredoxin hydrogenase activity"/>
    <property type="evidence" value="ECO:0007669"/>
    <property type="project" value="InterPro"/>
</dbReference>
<keyword evidence="6 13" id="KW-0004">4Fe-4S</keyword>
<feature type="binding site" evidence="13">
    <location>
        <position position="321"/>
    </location>
    <ligand>
        <name>[3Fe-4S] cluster</name>
        <dbReference type="ChEBI" id="CHEBI:21137"/>
    </ligand>
</feature>
<keyword evidence="10 13" id="KW-0408">Iron</keyword>
<dbReference type="InterPro" id="IPR006137">
    <property type="entry name" value="NADH_UbQ_OxRdtase-like_20kDa"/>
</dbReference>
<dbReference type="GO" id="GO:0046872">
    <property type="term" value="F:metal ion binding"/>
    <property type="evidence" value="ECO:0007669"/>
    <property type="project" value="UniProtKB-KW"/>
</dbReference>
<dbReference type="PROSITE" id="PS51318">
    <property type="entry name" value="TAT"/>
    <property type="match status" value="1"/>
</dbReference>
<dbReference type="STRING" id="498761.HM1_0205"/>
<sequence>MDKAKRGTLFTVLSEKTEYWRWRLMASQDSFYQYLRNRGVSRRDFIKFCTVMAASLGLEPGAAGAIAEALETKRRMPVIWRNFQECTCCTESFIRTQHPKASDIIMTMISLDYHETLMVAAGHQAEEAVAKAIEDNRGNYILAVEGAIPVKDGGIYCCIAGRTAVDMLKEEAKHAKAIIAWGSCAVNGCVQAANPNPTGAVPVQDIIKDKPIINVPGCPAIAEVMAGVITHVLTFERLPELDSQGRPKAFYGHRIHDKCNRRAYFDAGMFVENFDDQGAKEGWCLYKLGCKGPNTYNSCSNLEWNGGLSYPIKSGHPCIGCSEFGFWDNTGGTSMYAHLSEVPGLKIGVNVDAFGAAAVGAAIAGAAVHAGLSAVTKKQMDRQENEKNCKNKVEG</sequence>
<dbReference type="NCBIfam" id="TIGR00391">
    <property type="entry name" value="hydA"/>
    <property type="match status" value="1"/>
</dbReference>
<keyword evidence="9" id="KW-0560">Oxidoreductase</keyword>
<protein>
    <submittedName>
        <fullName evidence="16">Uptake [ni/fe] hydrogenase small subunit</fullName>
    </submittedName>
</protein>
<dbReference type="GO" id="GO:0005886">
    <property type="term" value="C:plasma membrane"/>
    <property type="evidence" value="ECO:0007669"/>
    <property type="project" value="UniProtKB-SubCell"/>
</dbReference>
<feature type="binding site" evidence="13">
    <location>
        <position position="256"/>
    </location>
    <ligand>
        <name>[4Fe-4S] cluster</name>
        <dbReference type="ChEBI" id="CHEBI:49883"/>
        <label>2</label>
    </ligand>
</feature>
<evidence type="ECO:0000256" key="10">
    <source>
        <dbReference type="ARBA" id="ARBA00023004"/>
    </source>
</evidence>
<evidence type="ECO:0000313" key="17">
    <source>
        <dbReference type="Proteomes" id="UP000008550"/>
    </source>
</evidence>
<dbReference type="InterPro" id="IPR037024">
    <property type="entry name" value="NiFe_Hase_small_N_sf"/>
</dbReference>
<dbReference type="NCBIfam" id="TIGR01409">
    <property type="entry name" value="TAT_signal_seq"/>
    <property type="match status" value="1"/>
</dbReference>
<feature type="binding site" evidence="13">
    <location>
        <position position="290"/>
    </location>
    <ligand>
        <name>[4Fe-4S] cluster</name>
        <dbReference type="ChEBI" id="CHEBI:49883"/>
        <label>2</label>
    </ligand>
</feature>
<dbReference type="GO" id="GO:0044569">
    <property type="term" value="C:[Ni-Fe] hydrogenase complex"/>
    <property type="evidence" value="ECO:0007669"/>
    <property type="project" value="TreeGrafter"/>
</dbReference>
<feature type="domain" description="NADH:ubiquinone oxidoreductase-like 20kDa subunit" evidence="14">
    <location>
        <begin position="86"/>
        <end position="231"/>
    </location>
</feature>
<dbReference type="EMBL" id="CP000930">
    <property type="protein sequence ID" value="ABZ82824.1"/>
    <property type="molecule type" value="Genomic_DNA"/>
</dbReference>
<keyword evidence="7 13" id="KW-0479">Metal-binding</keyword>
<evidence type="ECO:0000256" key="2">
    <source>
        <dbReference type="ARBA" id="ARBA00004236"/>
    </source>
</evidence>
<dbReference type="eggNOG" id="COG1740">
    <property type="taxonomic scope" value="Bacteria"/>
</dbReference>
<keyword evidence="8" id="KW-0732">Signal</keyword>
<evidence type="ECO:0000256" key="9">
    <source>
        <dbReference type="ARBA" id="ARBA00023002"/>
    </source>
</evidence>
<feature type="binding site" evidence="13">
    <location>
        <position position="184"/>
    </location>
    <ligand>
        <name>[4Fe-4S] cluster</name>
        <dbReference type="ChEBI" id="CHEBI:49883"/>
        <label>1</label>
    </ligand>
</feature>
<evidence type="ECO:0000259" key="15">
    <source>
        <dbReference type="Pfam" id="PF14720"/>
    </source>
</evidence>
<dbReference type="HOGENOM" id="CLU_046107_0_0_9"/>
<dbReference type="PRINTS" id="PR00614">
    <property type="entry name" value="NIHGNASESMLL"/>
</dbReference>
<evidence type="ECO:0000256" key="3">
    <source>
        <dbReference type="ARBA" id="ARBA00006605"/>
    </source>
</evidence>
<evidence type="ECO:0000256" key="6">
    <source>
        <dbReference type="ARBA" id="ARBA00022485"/>
    </source>
</evidence>
<dbReference type="Pfam" id="PF01058">
    <property type="entry name" value="Oxidored_q6"/>
    <property type="match status" value="1"/>
</dbReference>
<evidence type="ECO:0000256" key="8">
    <source>
        <dbReference type="ARBA" id="ARBA00022729"/>
    </source>
</evidence>
<dbReference type="PIRSF" id="PIRSF000310">
    <property type="entry name" value="NiFe_hyd_ssu"/>
    <property type="match status" value="1"/>
</dbReference>
<evidence type="ECO:0000256" key="11">
    <source>
        <dbReference type="ARBA" id="ARBA00023014"/>
    </source>
</evidence>
<comment type="subunit">
    <text evidence="4">Heterodimer of a large and a small subunit.</text>
</comment>
<evidence type="ECO:0000256" key="12">
    <source>
        <dbReference type="ARBA" id="ARBA00023136"/>
    </source>
</evidence>
<dbReference type="GO" id="GO:0009055">
    <property type="term" value="F:electron transfer activity"/>
    <property type="evidence" value="ECO:0007669"/>
    <property type="project" value="TreeGrafter"/>
</dbReference>
<dbReference type="GO" id="GO:0009375">
    <property type="term" value="C:ferredoxin hydrogenase complex"/>
    <property type="evidence" value="ECO:0007669"/>
    <property type="project" value="InterPro"/>
</dbReference>
<comment type="cofactor">
    <cofactor evidence="1">
        <name>[4Fe-4S] cluster</name>
        <dbReference type="ChEBI" id="CHEBI:49883"/>
    </cofactor>
</comment>
<dbReference type="InterPro" id="IPR037148">
    <property type="entry name" value="NiFe-Hase_small_C_sf"/>
</dbReference>
<name>B0TDW1_HELMI</name>
<evidence type="ECO:0000313" key="16">
    <source>
        <dbReference type="EMBL" id="ABZ82824.1"/>
    </source>
</evidence>
<accession>B0TDW1</accession>